<dbReference type="InterPro" id="IPR008727">
    <property type="entry name" value="PAAR_motif"/>
</dbReference>
<protein>
    <recommendedName>
        <fullName evidence="3">PAAR domain-containing protein</fullName>
    </recommendedName>
</protein>
<dbReference type="OrthoDB" id="5595221at2"/>
<keyword evidence="2" id="KW-1185">Reference proteome</keyword>
<evidence type="ECO:0000313" key="1">
    <source>
        <dbReference type="EMBL" id="PJG59092.1"/>
    </source>
</evidence>
<name>A0A2H9U4Y4_9GAMM</name>
<dbReference type="Pfam" id="PF05488">
    <property type="entry name" value="PAAR_motif"/>
    <property type="match status" value="1"/>
</dbReference>
<accession>A0A2H9U4Y4</accession>
<sequence>MHYGIGIGSKTSTGGEVIEGNSSVLFDGMVASSIGHMATCKACKKGIGPIVGVGPRDCTLPAGLAARAGDYVACDCPPGANVLLPVGTIQIGAYGATGAAAMRSSAFATPAPAESRVVEQGSAELAESLKGAVWPPYNPMTGEDLTDKLRAALEANHKKAIILTLADAAATLKDMAEELAGELKDKADTFSWEKDGTKTLETANTANDWGGYGAAVYKAYDLAKQFGDYGVKADVFTSKGKEYIAITTKNNGEKILRHVLVNGVRVKLNGHKYRVNNYKVIQLGLGPASRAAGYKGAAAVTFIISATINTNELVFNDNYHLVDWF</sequence>
<organism evidence="1 2">
    <name type="scientific">Aeromonas cavernicola</name>
    <dbReference type="NCBI Taxonomy" id="1006623"/>
    <lineage>
        <taxon>Bacteria</taxon>
        <taxon>Pseudomonadati</taxon>
        <taxon>Pseudomonadota</taxon>
        <taxon>Gammaproteobacteria</taxon>
        <taxon>Aeromonadales</taxon>
        <taxon>Aeromonadaceae</taxon>
        <taxon>Aeromonas</taxon>
    </lineage>
</organism>
<dbReference type="AlphaFoldDB" id="A0A2H9U4Y4"/>
<comment type="caution">
    <text evidence="1">The sequence shown here is derived from an EMBL/GenBank/DDBJ whole genome shotgun (WGS) entry which is preliminary data.</text>
</comment>
<dbReference type="Proteomes" id="UP000235861">
    <property type="component" value="Unassembled WGS sequence"/>
</dbReference>
<proteinExistence type="predicted"/>
<feature type="non-terminal residue" evidence="1">
    <location>
        <position position="325"/>
    </location>
</feature>
<evidence type="ECO:0000313" key="2">
    <source>
        <dbReference type="Proteomes" id="UP000235861"/>
    </source>
</evidence>
<gene>
    <name evidence="1" type="ORF">CUC53_09425</name>
</gene>
<dbReference type="CDD" id="cd14744">
    <property type="entry name" value="PAAR_CT_2"/>
    <property type="match status" value="1"/>
</dbReference>
<evidence type="ECO:0008006" key="3">
    <source>
        <dbReference type="Google" id="ProtNLM"/>
    </source>
</evidence>
<reference evidence="1 2" key="1">
    <citation type="submission" date="2017-11" db="EMBL/GenBank/DDBJ databases">
        <title>Draft genome sequence of environmental isolate Aeromonas cavernicola sp. nov. MDC 2508.</title>
        <authorList>
            <person name="Colston S.M."/>
            <person name="Navarro A."/>
            <person name="Martinez-Murcia A.J."/>
            <person name="Graf J."/>
        </authorList>
    </citation>
    <scope>NUCLEOTIDE SEQUENCE [LARGE SCALE GENOMIC DNA]</scope>
    <source>
        <strain evidence="1 2">MDC 2508</strain>
    </source>
</reference>
<dbReference type="EMBL" id="PGGC01000080">
    <property type="protein sequence ID" value="PJG59092.1"/>
    <property type="molecule type" value="Genomic_DNA"/>
</dbReference>